<keyword evidence="3" id="KW-1185">Reference proteome</keyword>
<dbReference type="Proteomes" id="UP000641137">
    <property type="component" value="Unassembled WGS sequence"/>
</dbReference>
<evidence type="ECO:0008006" key="4">
    <source>
        <dbReference type="Google" id="ProtNLM"/>
    </source>
</evidence>
<keyword evidence="1" id="KW-0472">Membrane</keyword>
<reference evidence="2" key="1">
    <citation type="journal article" date="2014" name="Int. J. Syst. Evol. Microbiol.">
        <title>Complete genome sequence of Corynebacterium casei LMG S-19264T (=DSM 44701T), isolated from a smear-ripened cheese.</title>
        <authorList>
            <consortium name="US DOE Joint Genome Institute (JGI-PGF)"/>
            <person name="Walter F."/>
            <person name="Albersmeier A."/>
            <person name="Kalinowski J."/>
            <person name="Ruckert C."/>
        </authorList>
    </citation>
    <scope>NUCLEOTIDE SEQUENCE</scope>
    <source>
        <strain evidence="2">KCTC 42097</strain>
    </source>
</reference>
<gene>
    <name evidence="2" type="ORF">GCM10010136_31710</name>
</gene>
<evidence type="ECO:0000313" key="2">
    <source>
        <dbReference type="EMBL" id="GHC79283.1"/>
    </source>
</evidence>
<accession>A0A8J3DL54</accession>
<dbReference type="RefSeq" id="WP_189492434.1">
    <property type="nucleotide sequence ID" value="NZ_BMZO01000011.1"/>
</dbReference>
<sequence length="93" mass="10559">METAADLRSRVVALEQQGQAREQRLVNVENWQRMADIAEARKSEQFKAMDDRFSRIEGDLEKISQTLAKIMWLIIGGIITGMVAFIMRGGFSV</sequence>
<name>A0A8J3DL54_9HYPH</name>
<dbReference type="EMBL" id="BMZO01000011">
    <property type="protein sequence ID" value="GHC79283.1"/>
    <property type="molecule type" value="Genomic_DNA"/>
</dbReference>
<protein>
    <recommendedName>
        <fullName evidence="4">Hemolysin XhlA</fullName>
    </recommendedName>
</protein>
<evidence type="ECO:0000313" key="3">
    <source>
        <dbReference type="Proteomes" id="UP000641137"/>
    </source>
</evidence>
<evidence type="ECO:0000256" key="1">
    <source>
        <dbReference type="SAM" id="Phobius"/>
    </source>
</evidence>
<proteinExistence type="predicted"/>
<reference evidence="2" key="2">
    <citation type="submission" date="2020-09" db="EMBL/GenBank/DDBJ databases">
        <authorList>
            <person name="Sun Q."/>
            <person name="Kim S."/>
        </authorList>
    </citation>
    <scope>NUCLEOTIDE SEQUENCE</scope>
    <source>
        <strain evidence="2">KCTC 42097</strain>
    </source>
</reference>
<comment type="caution">
    <text evidence="2">The sequence shown here is derived from an EMBL/GenBank/DDBJ whole genome shotgun (WGS) entry which is preliminary data.</text>
</comment>
<organism evidence="2 3">
    <name type="scientific">Limoniibacter endophyticus</name>
    <dbReference type="NCBI Taxonomy" id="1565040"/>
    <lineage>
        <taxon>Bacteria</taxon>
        <taxon>Pseudomonadati</taxon>
        <taxon>Pseudomonadota</taxon>
        <taxon>Alphaproteobacteria</taxon>
        <taxon>Hyphomicrobiales</taxon>
        <taxon>Bartonellaceae</taxon>
        <taxon>Limoniibacter</taxon>
    </lineage>
</organism>
<feature type="transmembrane region" description="Helical" evidence="1">
    <location>
        <begin position="70"/>
        <end position="91"/>
    </location>
</feature>
<keyword evidence="1" id="KW-1133">Transmembrane helix</keyword>
<keyword evidence="1" id="KW-0812">Transmembrane</keyword>
<dbReference type="AlphaFoldDB" id="A0A8J3DL54"/>